<dbReference type="InterPro" id="IPR003661">
    <property type="entry name" value="HisK_dim/P_dom"/>
</dbReference>
<evidence type="ECO:0000256" key="3">
    <source>
        <dbReference type="ARBA" id="ARBA00022553"/>
    </source>
</evidence>
<dbReference type="EMBL" id="JAWIIV010000013">
    <property type="protein sequence ID" value="MEC4720767.1"/>
    <property type="molecule type" value="Genomic_DNA"/>
</dbReference>
<dbReference type="Gene3D" id="1.10.287.130">
    <property type="match status" value="1"/>
</dbReference>
<evidence type="ECO:0000256" key="6">
    <source>
        <dbReference type="ARBA" id="ARBA00022777"/>
    </source>
</evidence>
<keyword evidence="3" id="KW-0597">Phosphoprotein</keyword>
<dbReference type="SUPFAM" id="SSF47384">
    <property type="entry name" value="Homodimeric domain of signal transducing histidine kinase"/>
    <property type="match status" value="1"/>
</dbReference>
<keyword evidence="4" id="KW-0808">Transferase</keyword>
<evidence type="ECO:0000313" key="11">
    <source>
        <dbReference type="Proteomes" id="UP001352263"/>
    </source>
</evidence>
<dbReference type="InterPro" id="IPR005467">
    <property type="entry name" value="His_kinase_dom"/>
</dbReference>
<comment type="catalytic activity">
    <reaction evidence="1">
        <text>ATP + protein L-histidine = ADP + protein N-phospho-L-histidine.</text>
        <dbReference type="EC" id="2.7.13.3"/>
    </reaction>
</comment>
<accession>A0ABU6JAU2</accession>
<dbReference type="RefSeq" id="WP_326507482.1">
    <property type="nucleotide sequence ID" value="NZ_JAWIIV010000013.1"/>
</dbReference>
<feature type="domain" description="Histidine kinase" evidence="9">
    <location>
        <begin position="148"/>
        <end position="364"/>
    </location>
</feature>
<dbReference type="Proteomes" id="UP001352263">
    <property type="component" value="Unassembled WGS sequence"/>
</dbReference>
<comment type="caution">
    <text evidence="10">The sequence shown here is derived from an EMBL/GenBank/DDBJ whole genome shotgun (WGS) entry which is preliminary data.</text>
</comment>
<dbReference type="CDD" id="cd00082">
    <property type="entry name" value="HisKA"/>
    <property type="match status" value="1"/>
</dbReference>
<keyword evidence="11" id="KW-1185">Reference proteome</keyword>
<dbReference type="PROSITE" id="PS50109">
    <property type="entry name" value="HIS_KIN"/>
    <property type="match status" value="1"/>
</dbReference>
<dbReference type="Pfam" id="PF02518">
    <property type="entry name" value="HATPase_c"/>
    <property type="match status" value="1"/>
</dbReference>
<dbReference type="PANTHER" id="PTHR42878:SF7">
    <property type="entry name" value="SENSOR HISTIDINE KINASE GLRK"/>
    <property type="match status" value="1"/>
</dbReference>
<dbReference type="PANTHER" id="PTHR42878">
    <property type="entry name" value="TWO-COMPONENT HISTIDINE KINASE"/>
    <property type="match status" value="1"/>
</dbReference>
<evidence type="ECO:0000313" key="10">
    <source>
        <dbReference type="EMBL" id="MEC4720767.1"/>
    </source>
</evidence>
<dbReference type="GO" id="GO:0016301">
    <property type="term" value="F:kinase activity"/>
    <property type="evidence" value="ECO:0007669"/>
    <property type="project" value="UniProtKB-KW"/>
</dbReference>
<evidence type="ECO:0000256" key="2">
    <source>
        <dbReference type="ARBA" id="ARBA00012438"/>
    </source>
</evidence>
<evidence type="ECO:0000256" key="5">
    <source>
        <dbReference type="ARBA" id="ARBA00022741"/>
    </source>
</evidence>
<dbReference type="InterPro" id="IPR036097">
    <property type="entry name" value="HisK_dim/P_sf"/>
</dbReference>
<keyword evidence="7" id="KW-0067">ATP-binding</keyword>
<dbReference type="InterPro" id="IPR004358">
    <property type="entry name" value="Sig_transdc_His_kin-like_C"/>
</dbReference>
<proteinExistence type="predicted"/>
<protein>
    <recommendedName>
        <fullName evidence="2">histidine kinase</fullName>
        <ecNumber evidence="2">2.7.13.3</ecNumber>
    </recommendedName>
</protein>
<organism evidence="10 11">
    <name type="scientific">Noviherbaspirillum album</name>
    <dbReference type="NCBI Taxonomy" id="3080276"/>
    <lineage>
        <taxon>Bacteria</taxon>
        <taxon>Pseudomonadati</taxon>
        <taxon>Pseudomonadota</taxon>
        <taxon>Betaproteobacteria</taxon>
        <taxon>Burkholderiales</taxon>
        <taxon>Oxalobacteraceae</taxon>
        <taxon>Noviherbaspirillum</taxon>
    </lineage>
</organism>
<dbReference type="InterPro" id="IPR050351">
    <property type="entry name" value="BphY/WalK/GraS-like"/>
</dbReference>
<keyword evidence="8" id="KW-0902">Two-component regulatory system</keyword>
<dbReference type="InterPro" id="IPR036890">
    <property type="entry name" value="HATPase_C_sf"/>
</dbReference>
<keyword evidence="6 10" id="KW-0418">Kinase</keyword>
<evidence type="ECO:0000256" key="8">
    <source>
        <dbReference type="ARBA" id="ARBA00023012"/>
    </source>
</evidence>
<dbReference type="Gene3D" id="3.30.565.10">
    <property type="entry name" value="Histidine kinase-like ATPase, C-terminal domain"/>
    <property type="match status" value="1"/>
</dbReference>
<dbReference type="SMART" id="SM00388">
    <property type="entry name" value="HisKA"/>
    <property type="match status" value="1"/>
</dbReference>
<name>A0ABU6JAU2_9BURK</name>
<evidence type="ECO:0000259" key="9">
    <source>
        <dbReference type="PROSITE" id="PS50109"/>
    </source>
</evidence>
<dbReference type="Pfam" id="PF00512">
    <property type="entry name" value="HisKA"/>
    <property type="match status" value="1"/>
</dbReference>
<reference evidence="10 11" key="1">
    <citation type="submission" date="2023-10" db="EMBL/GenBank/DDBJ databases">
        <title>Noviherbaspirillum sp. CPCC 100848 genome assembly.</title>
        <authorList>
            <person name="Li X.Y."/>
            <person name="Fang X.M."/>
        </authorList>
    </citation>
    <scope>NUCLEOTIDE SEQUENCE [LARGE SCALE GENOMIC DNA]</scope>
    <source>
        <strain evidence="10 11">CPCC 100848</strain>
    </source>
</reference>
<dbReference type="SUPFAM" id="SSF55874">
    <property type="entry name" value="ATPase domain of HSP90 chaperone/DNA topoisomerase II/histidine kinase"/>
    <property type="match status" value="1"/>
</dbReference>
<evidence type="ECO:0000256" key="1">
    <source>
        <dbReference type="ARBA" id="ARBA00000085"/>
    </source>
</evidence>
<dbReference type="SMART" id="SM00387">
    <property type="entry name" value="HATPase_c"/>
    <property type="match status" value="1"/>
</dbReference>
<evidence type="ECO:0000256" key="7">
    <source>
        <dbReference type="ARBA" id="ARBA00022840"/>
    </source>
</evidence>
<dbReference type="InterPro" id="IPR003594">
    <property type="entry name" value="HATPase_dom"/>
</dbReference>
<gene>
    <name evidence="10" type="ORF">RY831_16505</name>
</gene>
<dbReference type="PRINTS" id="PR00344">
    <property type="entry name" value="BCTRLSENSOR"/>
</dbReference>
<sequence length="365" mass="40413">MRLSEFILVNMEAILQEWEDFARNIQPSHRSMGVVELRDHAKEILEDISAELASPDYKRNLDSDGNTPAQIHADTRVLSGFTIDQLLSEFRALRASVLGLWSRREKTATWFEVEDMSRFNEAIDQALAESVARYTEAQGQSQDIFLGIIGHDLRTPLSAINLGATYLMRLDDADSKLIQLGSRMFTSAVRMQEIIDNLLDFVRSRSGLGLPIHPSDVDLAAVSEHIADEFRISNPGTTIRTEVHGDARGRWDGSRIGQVYQNLIGNAIQYGENTAVSVVTSATDGEVVLSVHNDGPPIPAAMQKKLFDPMQRGISGEVHSSNRKNLGLGLYIVREIVMAHKGVIEVSSTEKTGTTFTVRLPKLTA</sequence>
<evidence type="ECO:0000256" key="4">
    <source>
        <dbReference type="ARBA" id="ARBA00022679"/>
    </source>
</evidence>
<dbReference type="EC" id="2.7.13.3" evidence="2"/>
<dbReference type="CDD" id="cd00075">
    <property type="entry name" value="HATPase"/>
    <property type="match status" value="1"/>
</dbReference>
<keyword evidence="5" id="KW-0547">Nucleotide-binding</keyword>